<evidence type="ECO:0000313" key="10">
    <source>
        <dbReference type="Proteomes" id="UP000316714"/>
    </source>
</evidence>
<dbReference type="GO" id="GO:0008081">
    <property type="term" value="F:phosphoric diester hydrolase activity"/>
    <property type="evidence" value="ECO:0007669"/>
    <property type="project" value="UniProtKB-UniRule"/>
</dbReference>
<proteinExistence type="inferred from homology"/>
<keyword evidence="3 6" id="KW-0378">Hydrolase</keyword>
<dbReference type="SUPFAM" id="SSF81301">
    <property type="entry name" value="Nucleotidyltransferase"/>
    <property type="match status" value="1"/>
</dbReference>
<dbReference type="OrthoDB" id="9758038at2"/>
<dbReference type="PANTHER" id="PTHR47320">
    <property type="entry name" value="BIFUNCTIONAL URIDYLYLTRANSFERASE/URIDYLYL-REMOVING ENZYME"/>
    <property type="match status" value="1"/>
</dbReference>
<gene>
    <name evidence="6 9" type="primary">glnD</name>
    <name evidence="9" type="ORF">KOR34_50180</name>
</gene>
<dbReference type="InterPro" id="IPR013546">
    <property type="entry name" value="PII_UdlTrfase/GS_AdlTrfase"/>
</dbReference>
<organism evidence="9 10">
    <name type="scientific">Posidoniimonas corsicana</name>
    <dbReference type="NCBI Taxonomy" id="1938618"/>
    <lineage>
        <taxon>Bacteria</taxon>
        <taxon>Pseudomonadati</taxon>
        <taxon>Planctomycetota</taxon>
        <taxon>Planctomycetia</taxon>
        <taxon>Pirellulales</taxon>
        <taxon>Lacipirellulaceae</taxon>
        <taxon>Posidoniimonas</taxon>
    </lineage>
</organism>
<dbReference type="GO" id="GO:0008773">
    <property type="term" value="F:[protein-PII] uridylyltransferase activity"/>
    <property type="evidence" value="ECO:0007669"/>
    <property type="project" value="UniProtKB-UniRule"/>
</dbReference>
<evidence type="ECO:0000256" key="4">
    <source>
        <dbReference type="ARBA" id="ARBA00022842"/>
    </source>
</evidence>
<keyword evidence="2 6" id="KW-0548">Nucleotidyltransferase</keyword>
<comment type="catalytic activity">
    <reaction evidence="6">
        <text>[protein-PII]-uridylyl-L-tyrosine + H2O = [protein-PII]-L-tyrosine + UMP + H(+)</text>
        <dbReference type="Rhea" id="RHEA:48600"/>
        <dbReference type="Rhea" id="RHEA-COMP:12147"/>
        <dbReference type="Rhea" id="RHEA-COMP:12148"/>
        <dbReference type="ChEBI" id="CHEBI:15377"/>
        <dbReference type="ChEBI" id="CHEBI:15378"/>
        <dbReference type="ChEBI" id="CHEBI:46858"/>
        <dbReference type="ChEBI" id="CHEBI:57865"/>
        <dbReference type="ChEBI" id="CHEBI:90602"/>
    </reaction>
</comment>
<evidence type="ECO:0000313" key="9">
    <source>
        <dbReference type="EMBL" id="TWT30459.1"/>
    </source>
</evidence>
<comment type="caution">
    <text evidence="6">Lacks conserved residue(s) required for the propagation of feature annotation.</text>
</comment>
<evidence type="ECO:0000256" key="2">
    <source>
        <dbReference type="ARBA" id="ARBA00022695"/>
    </source>
</evidence>
<dbReference type="EC" id="2.7.7.59" evidence="6"/>
<dbReference type="InterPro" id="IPR010043">
    <property type="entry name" value="UTase/UR"/>
</dbReference>
<dbReference type="CDD" id="cd04899">
    <property type="entry name" value="ACT_ACR-UUR-like_2"/>
    <property type="match status" value="1"/>
</dbReference>
<dbReference type="PROSITE" id="PS51831">
    <property type="entry name" value="HD"/>
    <property type="match status" value="1"/>
</dbReference>
<dbReference type="HAMAP" id="MF_00277">
    <property type="entry name" value="PII_uridylyl_transf"/>
    <property type="match status" value="1"/>
</dbReference>
<keyword evidence="10" id="KW-1185">Reference proteome</keyword>
<dbReference type="Pfam" id="PF08335">
    <property type="entry name" value="GlnD_UR_UTase"/>
    <property type="match status" value="1"/>
</dbReference>
<protein>
    <recommendedName>
        <fullName evidence="6">Bifunctional uridylyltransferase/uridylyl-removing enzyme</fullName>
        <shortName evidence="6">UTase/UR</shortName>
    </recommendedName>
    <alternativeName>
        <fullName evidence="6">Bifunctional [protein-PII] modification enzyme</fullName>
    </alternativeName>
    <alternativeName>
        <fullName evidence="6">Bifunctional nitrogen sensor protein</fullName>
    </alternativeName>
    <domain>
        <recommendedName>
            <fullName evidence="6">[Protein-PII] uridylyltransferase</fullName>
            <shortName evidence="6">PII uridylyltransferase</shortName>
            <shortName evidence="6">UTase</shortName>
            <ecNumber evidence="6">2.7.7.59</ecNumber>
        </recommendedName>
    </domain>
    <domain>
        <recommendedName>
            <fullName evidence="6">[Protein-PII]-UMP uridylyl-removing enzyme</fullName>
            <shortName evidence="6">UR</shortName>
            <ecNumber evidence="6">3.1.4.-</ecNumber>
        </recommendedName>
    </domain>
</protein>
<dbReference type="SUPFAM" id="SSF55021">
    <property type="entry name" value="ACT-like"/>
    <property type="match status" value="1"/>
</dbReference>
<evidence type="ECO:0000259" key="8">
    <source>
        <dbReference type="PROSITE" id="PS51831"/>
    </source>
</evidence>
<dbReference type="RefSeq" id="WP_146568813.1">
    <property type="nucleotide sequence ID" value="NZ_SIHJ01000005.1"/>
</dbReference>
<dbReference type="GO" id="GO:0006808">
    <property type="term" value="P:regulation of nitrogen utilization"/>
    <property type="evidence" value="ECO:0007669"/>
    <property type="project" value="UniProtKB-UniRule"/>
</dbReference>
<comment type="caution">
    <text evidence="9">The sequence shown here is derived from an EMBL/GenBank/DDBJ whole genome shotgun (WGS) entry which is preliminary data.</text>
</comment>
<dbReference type="Pfam" id="PF01966">
    <property type="entry name" value="HD"/>
    <property type="match status" value="1"/>
</dbReference>
<name>A0A5C5UXD5_9BACT</name>
<dbReference type="InterPro" id="IPR006674">
    <property type="entry name" value="HD_domain"/>
</dbReference>
<keyword evidence="5 6" id="KW-0511">Multifunctional enzyme</keyword>
<keyword evidence="1 6" id="KW-0808">Transferase</keyword>
<dbReference type="SUPFAM" id="SSF109604">
    <property type="entry name" value="HD-domain/PDEase-like"/>
    <property type="match status" value="1"/>
</dbReference>
<dbReference type="InterPro" id="IPR002912">
    <property type="entry name" value="ACT_dom"/>
</dbReference>
<evidence type="ECO:0000256" key="1">
    <source>
        <dbReference type="ARBA" id="ARBA00022679"/>
    </source>
</evidence>
<sequence>MPPDSSPAPRLRQELLDARERLAEGREAIRRQHDLGMPGVQVGRKLTALADAAVQRVAESALADFPRPVADRLRERAVLVAHGGYGRRQMAPFSDVDVMLLHQGRVDRDVERFARRLTQDVFDIGLQLGQSLRTVEESIRLARHDAVIASSLVESRRLFGSEQVMNDFGERFRRMISRRVTAQCMEFVEARREERDKYGETVYLLEPNVKRSPGALRDLHLLRWLWFAHAGESDLERLRLRGVISKFDHRRLVTARDFLMRVRNELHFHAGKELDALTRAEQVRIAEKFGYYGSAGLLPVERFMRDYFRHAGHISFLATRMSELSAPKPTVEWVLDSVFVRRVEADYQIGSREIAATQQGRAKLERQLGEALRLLDLARLSDLRIAQDTNYLVYRSAPNYSNELTPQLKADFLQALDNPHGLGRLLRRAHELGVLEKFLPDFARARCLLQFNQYHKYTVDEHSIRAVEEATRYATRGGRSGRAYDSLDRKWFLHLALLIHDLGKGQEEDHSVVGERIAGQTAERFELPTDDRDTLMFLIREHLSMNRIALRRDISNPDTITAFAELVGTAERLKLLYLLTLADMCAVGPEVMTKWKGDMLGSLYERTRRRLQPDGDDSPGRRVRARREACWRALSAKQQRDPWYQRQNDALPESFITTHTAQQVVDTLERLRLLNNRRGAAWGRHNPTLGAVEFLAGVDQGSGRGVFSGMAGALSAAGLKINQAETAMLADDLLLLRYVAQDPDSPAGSDPERIYKISRAMENSIDSDKPPRFRRVWGEKTAQSQAELSNQTSEVRLDTSIAERWLIVEVFTFDRLGLLYELARALHELELVIGFAKIGTSGDRVVDVFYVSERDGAKPQGDHRLDAVRSRLEEVISTPAS</sequence>
<dbReference type="PROSITE" id="PS51671">
    <property type="entry name" value="ACT"/>
    <property type="match status" value="1"/>
</dbReference>
<comment type="cofactor">
    <cofactor evidence="6">
        <name>Mg(2+)</name>
        <dbReference type="ChEBI" id="CHEBI:18420"/>
    </cofactor>
</comment>
<accession>A0A5C5UXD5</accession>
<comment type="activity regulation">
    <text evidence="6">Uridylyltransferase (UTase) activity is inhibited by glutamine, while glutamine activates uridylyl-removing (UR) activity.</text>
</comment>
<dbReference type="EC" id="3.1.4.-" evidence="6"/>
<dbReference type="InterPro" id="IPR005105">
    <property type="entry name" value="GlnD_Uridyltrans_N"/>
</dbReference>
<comment type="domain">
    <text evidence="6">Has four distinct domains: an N-terminal nucleotidyltransferase (NT) domain responsible for UTase activity, a central HD domain that encodes UR activity, and two C-terminal ACT domains that seem to have a role in glutamine sensing.</text>
</comment>
<comment type="function">
    <text evidence="6">Modifies, by uridylylation and deuridylylation, the PII regulatory proteins (GlnB and homologs), in response to the nitrogen status of the cell that GlnD senses through the glutamine level. Under low glutamine levels, catalyzes the conversion of the PII proteins and UTP to PII-UMP and PPi, while under higher glutamine levels, GlnD hydrolyzes PII-UMP to PII and UMP (deuridylylation). Thus, controls uridylylation state and activity of the PII proteins, and plays an important role in the regulation of nitrogen metabolism.</text>
</comment>
<dbReference type="SUPFAM" id="SSF81593">
    <property type="entry name" value="Nucleotidyltransferase substrate binding subunit/domain"/>
    <property type="match status" value="1"/>
</dbReference>
<evidence type="ECO:0000256" key="6">
    <source>
        <dbReference type="HAMAP-Rule" id="MF_00277"/>
    </source>
</evidence>
<dbReference type="AlphaFoldDB" id="A0A5C5UXD5"/>
<dbReference type="Gene3D" id="1.10.3090.10">
    <property type="entry name" value="cca-adding enzyme, domain 2"/>
    <property type="match status" value="1"/>
</dbReference>
<keyword evidence="4 6" id="KW-0460">Magnesium</keyword>
<dbReference type="PANTHER" id="PTHR47320:SF1">
    <property type="entry name" value="BIFUNCTIONAL URIDYLYLTRANSFERASE_URIDYLYL-REMOVING ENZYME"/>
    <property type="match status" value="1"/>
</dbReference>
<dbReference type="NCBIfam" id="TIGR01693">
    <property type="entry name" value="UTase_glnD"/>
    <property type="match status" value="1"/>
</dbReference>
<evidence type="ECO:0000256" key="3">
    <source>
        <dbReference type="ARBA" id="ARBA00022801"/>
    </source>
</evidence>
<dbReference type="CDD" id="cd05401">
    <property type="entry name" value="NT_GlnE_GlnD_like"/>
    <property type="match status" value="1"/>
</dbReference>
<comment type="catalytic activity">
    <reaction evidence="6">
        <text>[protein-PII]-L-tyrosine + UTP = [protein-PII]-uridylyl-L-tyrosine + diphosphate</text>
        <dbReference type="Rhea" id="RHEA:13673"/>
        <dbReference type="Rhea" id="RHEA-COMP:12147"/>
        <dbReference type="Rhea" id="RHEA-COMP:12148"/>
        <dbReference type="ChEBI" id="CHEBI:33019"/>
        <dbReference type="ChEBI" id="CHEBI:46398"/>
        <dbReference type="ChEBI" id="CHEBI:46858"/>
        <dbReference type="ChEBI" id="CHEBI:90602"/>
        <dbReference type="EC" id="2.7.7.59"/>
    </reaction>
</comment>
<comment type="similarity">
    <text evidence="6">Belongs to the GlnD family.</text>
</comment>
<dbReference type="PIRSF" id="PIRSF006288">
    <property type="entry name" value="PII_uridyltransf"/>
    <property type="match status" value="1"/>
</dbReference>
<dbReference type="EMBL" id="SIHJ01000005">
    <property type="protein sequence ID" value="TWT30459.1"/>
    <property type="molecule type" value="Genomic_DNA"/>
</dbReference>
<dbReference type="Pfam" id="PF03445">
    <property type="entry name" value="DUF294"/>
    <property type="match status" value="1"/>
</dbReference>
<reference evidence="9 10" key="1">
    <citation type="submission" date="2019-02" db="EMBL/GenBank/DDBJ databases">
        <title>Deep-cultivation of Planctomycetes and their phenomic and genomic characterization uncovers novel biology.</title>
        <authorList>
            <person name="Wiegand S."/>
            <person name="Jogler M."/>
            <person name="Boedeker C."/>
            <person name="Pinto D."/>
            <person name="Vollmers J."/>
            <person name="Rivas-Marin E."/>
            <person name="Kohn T."/>
            <person name="Peeters S.H."/>
            <person name="Heuer A."/>
            <person name="Rast P."/>
            <person name="Oberbeckmann S."/>
            <person name="Bunk B."/>
            <person name="Jeske O."/>
            <person name="Meyerdierks A."/>
            <person name="Storesund J.E."/>
            <person name="Kallscheuer N."/>
            <person name="Luecker S."/>
            <person name="Lage O.M."/>
            <person name="Pohl T."/>
            <person name="Merkel B.J."/>
            <person name="Hornburger P."/>
            <person name="Mueller R.-W."/>
            <person name="Bruemmer F."/>
            <person name="Labrenz M."/>
            <person name="Spormann A.M."/>
            <person name="Op Den Camp H."/>
            <person name="Overmann J."/>
            <person name="Amann R."/>
            <person name="Jetten M.S.M."/>
            <person name="Mascher T."/>
            <person name="Medema M.H."/>
            <person name="Devos D.P."/>
            <person name="Kaster A.-K."/>
            <person name="Ovreas L."/>
            <person name="Rohde M."/>
            <person name="Galperin M.Y."/>
            <person name="Jogler C."/>
        </authorList>
    </citation>
    <scope>NUCLEOTIDE SEQUENCE [LARGE SCALE GENOMIC DNA]</scope>
    <source>
        <strain evidence="9 10">KOR34</strain>
    </source>
</reference>
<evidence type="ECO:0000259" key="7">
    <source>
        <dbReference type="PROSITE" id="PS51671"/>
    </source>
</evidence>
<dbReference type="InterPro" id="IPR045865">
    <property type="entry name" value="ACT-like_dom_sf"/>
</dbReference>
<feature type="region of interest" description="Uridylyltransferase" evidence="6">
    <location>
        <begin position="1"/>
        <end position="343"/>
    </location>
</feature>
<dbReference type="InterPro" id="IPR043519">
    <property type="entry name" value="NT_sf"/>
</dbReference>
<feature type="domain" description="ACT" evidence="7">
    <location>
        <begin position="807"/>
        <end position="881"/>
    </location>
</feature>
<dbReference type="Proteomes" id="UP000316714">
    <property type="component" value="Unassembled WGS sequence"/>
</dbReference>
<feature type="domain" description="HD" evidence="8">
    <location>
        <begin position="459"/>
        <end position="576"/>
    </location>
</feature>
<dbReference type="Gene3D" id="3.30.460.10">
    <property type="entry name" value="Beta Polymerase, domain 2"/>
    <property type="match status" value="1"/>
</dbReference>
<evidence type="ECO:0000256" key="5">
    <source>
        <dbReference type="ARBA" id="ARBA00023268"/>
    </source>
</evidence>